<protein>
    <submittedName>
        <fullName evidence="1">Uncharacterized protein</fullName>
    </submittedName>
</protein>
<evidence type="ECO:0000313" key="2">
    <source>
        <dbReference type="Proteomes" id="UP000095464"/>
    </source>
</evidence>
<proteinExistence type="predicted"/>
<accession>A0AAP7IBE4</accession>
<dbReference type="EMBL" id="LNPX01000065">
    <property type="protein sequence ID" value="OEK50967.1"/>
    <property type="molecule type" value="Genomic_DNA"/>
</dbReference>
<sequence>MNVIALTHNITDERSEFLENTPIDDIKTFCKSNGYKITKAYDNDNQLINDIKLKNIKPKRIVFWGTYEDYSELDRLCSKLNIEFITIFPMLV</sequence>
<evidence type="ECO:0000313" key="1">
    <source>
        <dbReference type="EMBL" id="OEK50967.1"/>
    </source>
</evidence>
<dbReference type="RefSeq" id="WP_031903869.1">
    <property type="nucleotide sequence ID" value="NZ_JAMWHY010000002.1"/>
</dbReference>
<name>A0AAP7IBE4_9STAP</name>
<reference evidence="2" key="1">
    <citation type="submission" date="2015-11" db="EMBL/GenBank/DDBJ databases">
        <title>Genomic diversity of Staphylococcus saprophyticus strains from urinary tract infections, animal surfaces, and fermented foods.</title>
        <authorList>
            <person name="Wolfe B.E."/>
        </authorList>
    </citation>
    <scope>NUCLEOTIDE SEQUENCE [LARGE SCALE GENOMIC DNA]</scope>
    <source>
        <strain evidence="2">738_7</strain>
    </source>
</reference>
<comment type="caution">
    <text evidence="1">The sequence shown here is derived from an EMBL/GenBank/DDBJ whole genome shotgun (WGS) entry which is preliminary data.</text>
</comment>
<organism evidence="1 2">
    <name type="scientific">Staphylococcus equorum</name>
    <dbReference type="NCBI Taxonomy" id="246432"/>
    <lineage>
        <taxon>Bacteria</taxon>
        <taxon>Bacillati</taxon>
        <taxon>Bacillota</taxon>
        <taxon>Bacilli</taxon>
        <taxon>Bacillales</taxon>
        <taxon>Staphylococcaceae</taxon>
        <taxon>Staphylococcus</taxon>
    </lineage>
</organism>
<gene>
    <name evidence="1" type="ORF">ASS94_14230</name>
</gene>
<dbReference type="Proteomes" id="UP000095464">
    <property type="component" value="Unassembled WGS sequence"/>
</dbReference>
<dbReference type="AlphaFoldDB" id="A0AAP7IBE4"/>